<protein>
    <recommendedName>
        <fullName evidence="2">DUF6534 domain-containing protein</fullName>
    </recommendedName>
</protein>
<keyword evidence="4" id="KW-1185">Reference proteome</keyword>
<accession>A0A8H6Z1S4</accession>
<dbReference type="OrthoDB" id="2535105at2759"/>
<feature type="transmembrane region" description="Helical" evidence="1">
    <location>
        <begin position="206"/>
        <end position="228"/>
    </location>
</feature>
<dbReference type="PANTHER" id="PTHR40465">
    <property type="entry name" value="CHROMOSOME 1, WHOLE GENOME SHOTGUN SEQUENCE"/>
    <property type="match status" value="1"/>
</dbReference>
<organism evidence="3 4">
    <name type="scientific">Mycena venus</name>
    <dbReference type="NCBI Taxonomy" id="2733690"/>
    <lineage>
        <taxon>Eukaryota</taxon>
        <taxon>Fungi</taxon>
        <taxon>Dikarya</taxon>
        <taxon>Basidiomycota</taxon>
        <taxon>Agaricomycotina</taxon>
        <taxon>Agaricomycetes</taxon>
        <taxon>Agaricomycetidae</taxon>
        <taxon>Agaricales</taxon>
        <taxon>Marasmiineae</taxon>
        <taxon>Mycenaceae</taxon>
        <taxon>Mycena</taxon>
    </lineage>
</organism>
<dbReference type="Proteomes" id="UP000620124">
    <property type="component" value="Unassembled WGS sequence"/>
</dbReference>
<feature type="transmembrane region" description="Helical" evidence="1">
    <location>
        <begin position="122"/>
        <end position="146"/>
    </location>
</feature>
<evidence type="ECO:0000313" key="3">
    <source>
        <dbReference type="EMBL" id="KAF7368884.1"/>
    </source>
</evidence>
<feature type="transmembrane region" description="Helical" evidence="1">
    <location>
        <begin position="15"/>
        <end position="39"/>
    </location>
</feature>
<feature type="transmembrane region" description="Helical" evidence="1">
    <location>
        <begin position="166"/>
        <end position="185"/>
    </location>
</feature>
<dbReference type="Pfam" id="PF20152">
    <property type="entry name" value="DUF6534"/>
    <property type="match status" value="1"/>
</dbReference>
<keyword evidence="1" id="KW-0812">Transmembrane</keyword>
<comment type="caution">
    <text evidence="3">The sequence shown here is derived from an EMBL/GenBank/DDBJ whole genome shotgun (WGS) entry which is preliminary data.</text>
</comment>
<gene>
    <name evidence="3" type="ORF">MVEN_00214200</name>
</gene>
<keyword evidence="1" id="KW-0472">Membrane</keyword>
<evidence type="ECO:0000313" key="4">
    <source>
        <dbReference type="Proteomes" id="UP000620124"/>
    </source>
</evidence>
<reference evidence="3" key="1">
    <citation type="submission" date="2020-05" db="EMBL/GenBank/DDBJ databases">
        <title>Mycena genomes resolve the evolution of fungal bioluminescence.</title>
        <authorList>
            <person name="Tsai I.J."/>
        </authorList>
    </citation>
    <scope>NUCLEOTIDE SEQUENCE</scope>
    <source>
        <strain evidence="3">CCC161011</strain>
    </source>
</reference>
<dbReference type="EMBL" id="JACAZI010000002">
    <property type="protein sequence ID" value="KAF7368884.1"/>
    <property type="molecule type" value="Genomic_DNA"/>
</dbReference>
<evidence type="ECO:0000259" key="2">
    <source>
        <dbReference type="Pfam" id="PF20152"/>
    </source>
</evidence>
<feature type="transmembrane region" description="Helical" evidence="1">
    <location>
        <begin position="234"/>
        <end position="253"/>
    </location>
</feature>
<sequence>MDPLSSFNPNSSLGAFQIGVLVSYALFGVTTTQSCLYYSRFPDDSRGLKTLVAFVWFCEFAHAVCIGHGLYTYTISNYGNPQRLAGALPKSLATAVLFAGIIAASVQGFFTFRIYAFSKQVYIPLFISVMVFVRLLAGLAVFVTALKMSSLAQTEAQCRWLLPGTWAVSSVNDLTITATLVVVLFKERTHVVHTRTAALVDKLIAWTIETGMLTSISGIFTLACYFTMKDNFVWLAVFMITARLFANNILASLNSRATLRAMAQATMTRPSLTPATELVFTGTDMQTSKITQMTYDHDDGSYGGPDNEAAPEAV</sequence>
<evidence type="ECO:0000256" key="1">
    <source>
        <dbReference type="SAM" id="Phobius"/>
    </source>
</evidence>
<dbReference type="AlphaFoldDB" id="A0A8H6Z1S4"/>
<proteinExistence type="predicted"/>
<dbReference type="InterPro" id="IPR045339">
    <property type="entry name" value="DUF6534"/>
</dbReference>
<feature type="domain" description="DUF6534" evidence="2">
    <location>
        <begin position="170"/>
        <end position="257"/>
    </location>
</feature>
<feature type="transmembrane region" description="Helical" evidence="1">
    <location>
        <begin position="51"/>
        <end position="71"/>
    </location>
</feature>
<keyword evidence="1" id="KW-1133">Transmembrane helix</keyword>
<dbReference type="PANTHER" id="PTHR40465:SF1">
    <property type="entry name" value="DUF6534 DOMAIN-CONTAINING PROTEIN"/>
    <property type="match status" value="1"/>
</dbReference>
<feature type="transmembrane region" description="Helical" evidence="1">
    <location>
        <begin position="91"/>
        <end position="110"/>
    </location>
</feature>
<name>A0A8H6Z1S4_9AGAR</name>